<feature type="compositionally biased region" description="Low complexity" evidence="7">
    <location>
        <begin position="512"/>
        <end position="537"/>
    </location>
</feature>
<dbReference type="EMBL" id="MCGE01000009">
    <property type="protein sequence ID" value="ORZ18067.1"/>
    <property type="molecule type" value="Genomic_DNA"/>
</dbReference>
<name>A0A1X2IKM5_9FUNG</name>
<dbReference type="InterPro" id="IPR036358">
    <property type="entry name" value="BTD_sf"/>
</dbReference>
<dbReference type="GO" id="GO:0005634">
    <property type="term" value="C:nucleus"/>
    <property type="evidence" value="ECO:0007669"/>
    <property type="project" value="UniProtKB-SubCell"/>
</dbReference>
<feature type="compositionally biased region" description="Low complexity" evidence="7">
    <location>
        <begin position="80"/>
        <end position="94"/>
    </location>
</feature>
<comment type="caution">
    <text evidence="10">The sequence shown here is derived from an EMBL/GenBank/DDBJ whole genome shotgun (WGS) entry which is preliminary data.</text>
</comment>
<feature type="domain" description="Beta-trefoil DNA-binding" evidence="9">
    <location>
        <begin position="270"/>
        <end position="480"/>
    </location>
</feature>
<dbReference type="SUPFAM" id="SSF110217">
    <property type="entry name" value="DNA-binding protein LAG-1 (CSL)"/>
    <property type="match status" value="1"/>
</dbReference>
<evidence type="ECO:0000256" key="2">
    <source>
        <dbReference type="ARBA" id="ARBA00009704"/>
    </source>
</evidence>
<evidence type="ECO:0000313" key="10">
    <source>
        <dbReference type="EMBL" id="ORZ18067.1"/>
    </source>
</evidence>
<comment type="similarity">
    <text evidence="2">Belongs to the Su(H) family.</text>
</comment>
<dbReference type="Gene3D" id="2.60.40.1450">
    <property type="entry name" value="LAG1, DNA binding domain"/>
    <property type="match status" value="1"/>
</dbReference>
<dbReference type="InterPro" id="IPR015351">
    <property type="entry name" value="RBP-J/Cbf11/Cbf12_DNA-bd"/>
</dbReference>
<feature type="compositionally biased region" description="Basic residues" evidence="7">
    <location>
        <begin position="337"/>
        <end position="347"/>
    </location>
</feature>
<keyword evidence="3" id="KW-0805">Transcription regulation</keyword>
<feature type="region of interest" description="Disordered" evidence="7">
    <location>
        <begin position="73"/>
        <end position="94"/>
    </location>
</feature>
<keyword evidence="4" id="KW-0238">DNA-binding</keyword>
<feature type="region of interest" description="Disordered" evidence="7">
    <location>
        <begin position="328"/>
        <end position="347"/>
    </location>
</feature>
<dbReference type="SMART" id="SM01267">
    <property type="entry name" value="LAG1_DNAbind"/>
    <property type="match status" value="1"/>
</dbReference>
<gene>
    <name evidence="10" type="ORF">BCR42DRAFT_413085</name>
</gene>
<evidence type="ECO:0000256" key="5">
    <source>
        <dbReference type="ARBA" id="ARBA00023163"/>
    </source>
</evidence>
<evidence type="ECO:0000256" key="6">
    <source>
        <dbReference type="ARBA" id="ARBA00023242"/>
    </source>
</evidence>
<dbReference type="InterPro" id="IPR040159">
    <property type="entry name" value="CLS_fam"/>
</dbReference>
<evidence type="ECO:0000259" key="8">
    <source>
        <dbReference type="SMART" id="SM01267"/>
    </source>
</evidence>
<dbReference type="InterPro" id="IPR015350">
    <property type="entry name" value="Beta-trefoil_DNA-bd_dom"/>
</dbReference>
<organism evidence="10 11">
    <name type="scientific">Absidia repens</name>
    <dbReference type="NCBI Taxonomy" id="90262"/>
    <lineage>
        <taxon>Eukaryota</taxon>
        <taxon>Fungi</taxon>
        <taxon>Fungi incertae sedis</taxon>
        <taxon>Mucoromycota</taxon>
        <taxon>Mucoromycotina</taxon>
        <taxon>Mucoromycetes</taxon>
        <taxon>Mucorales</taxon>
        <taxon>Cunninghamellaceae</taxon>
        <taxon>Absidia</taxon>
    </lineage>
</organism>
<feature type="region of interest" description="Disordered" evidence="7">
    <location>
        <begin position="512"/>
        <end position="557"/>
    </location>
</feature>
<dbReference type="GO" id="GO:0001228">
    <property type="term" value="F:DNA-binding transcription activator activity, RNA polymerase II-specific"/>
    <property type="evidence" value="ECO:0007669"/>
    <property type="project" value="InterPro"/>
</dbReference>
<feature type="compositionally biased region" description="Polar residues" evidence="7">
    <location>
        <begin position="538"/>
        <end position="557"/>
    </location>
</feature>
<dbReference type="Gene3D" id="2.80.10.50">
    <property type="match status" value="1"/>
</dbReference>
<dbReference type="InterPro" id="IPR037095">
    <property type="entry name" value="RBP-J/Cbf11_DNA-bd_sf"/>
</dbReference>
<comment type="subcellular location">
    <subcellularLocation>
        <location evidence="1">Nucleus</location>
    </subcellularLocation>
</comment>
<evidence type="ECO:0000259" key="9">
    <source>
        <dbReference type="SMART" id="SM01268"/>
    </source>
</evidence>
<protein>
    <submittedName>
        <fullName evidence="10">Uncharacterized protein</fullName>
    </submittedName>
</protein>
<feature type="domain" description="RBP-J/Cbf11/Cbf12 DNA binding" evidence="8">
    <location>
        <begin position="134"/>
        <end position="269"/>
    </location>
</feature>
<dbReference type="Pfam" id="PF09271">
    <property type="entry name" value="LAG1-DNAbind"/>
    <property type="match status" value="1"/>
</dbReference>
<dbReference type="InterPro" id="IPR008967">
    <property type="entry name" value="p53-like_TF_DNA-bd_sf"/>
</dbReference>
<dbReference type="AlphaFoldDB" id="A0A1X2IKM5"/>
<sequence>MNQDSHIISQQVFGSSKKLQFIGVSPMDSLLNAIDSAHPIHLPKPENITKRNMSIESMLDSDATFEHNYNQHHRSPSFNSISSTSAPVTSTPTTVKRPWLSATYDDRLHKHRRHESEFKSPPLQQQHTPKRMTTITCLHAAVAQKSYGSEKRFLCPPPTIAIQHHHQHASLPTITMSVLAEGNERSVEQRTSLDENNNGNFKYLHVTGSAKTKQFCLRVNMFHLSTPNTSANQTSVVNMNGPPFATFFSSPISIISKPSKKTAKARNVSSCIFTTSQISLFNRINSQTVRTKYLTSASSSDTHEQQRKELCAKNSSWSAFDIILVRQPTPPPQHTLSHNHHHYHHHHQPSVATAGVPLTYGTEIILKDSQSGVCSQPVIIRKVDKGAISPDAFGPVSQMQKIALQLASSVDSSDGSVYLSANGNAIQEANKPCQDLDESNNNINGNSSGNGINHTHASTWLDYCVSKRVPDPKSKDGACLEKVDDYLCWTIVGIAKFEYTIEEPIAPTAGLSPIASSPSSASSPTSPLSPIASSPPSFYNNTHRPNDISSPPYQTNNLKYHQSRQQDILPRLLQPSPPPSPPRTIVPFPMVSSVSYVEKQHTLDLVGQHLVQHLPSSAYPHLLEFWLGGAHGPLPSVKQQQQQHSVTNGNIELSLTLPHTQDFLVAHHDLLVNKNSQGDRLVELPLLMVRKDNVVYHSGKSVACHVKSNGDTHWTIVDVTVAK</sequence>
<accession>A0A1X2IKM5</accession>
<proteinExistence type="inferred from homology"/>
<evidence type="ECO:0000256" key="4">
    <source>
        <dbReference type="ARBA" id="ARBA00023125"/>
    </source>
</evidence>
<evidence type="ECO:0000256" key="3">
    <source>
        <dbReference type="ARBA" id="ARBA00023015"/>
    </source>
</evidence>
<evidence type="ECO:0000256" key="7">
    <source>
        <dbReference type="SAM" id="MobiDB-lite"/>
    </source>
</evidence>
<dbReference type="PANTHER" id="PTHR10665">
    <property type="entry name" value="RECOMBINING BINDING PROTEIN SUPPRESSOR OF HAIRLESS"/>
    <property type="match status" value="1"/>
</dbReference>
<dbReference type="OrthoDB" id="5600360at2759"/>
<keyword evidence="5" id="KW-0804">Transcription</keyword>
<dbReference type="SMART" id="SM01268">
    <property type="entry name" value="BTD"/>
    <property type="match status" value="1"/>
</dbReference>
<dbReference type="STRING" id="90262.A0A1X2IKM5"/>
<reference evidence="10 11" key="1">
    <citation type="submission" date="2016-07" db="EMBL/GenBank/DDBJ databases">
        <title>Pervasive Adenine N6-methylation of Active Genes in Fungi.</title>
        <authorList>
            <consortium name="DOE Joint Genome Institute"/>
            <person name="Mondo S.J."/>
            <person name="Dannebaum R.O."/>
            <person name="Kuo R.C."/>
            <person name="Labutti K."/>
            <person name="Haridas S."/>
            <person name="Kuo A."/>
            <person name="Salamov A."/>
            <person name="Ahrendt S.R."/>
            <person name="Lipzen A."/>
            <person name="Sullivan W."/>
            <person name="Andreopoulos W.B."/>
            <person name="Clum A."/>
            <person name="Lindquist E."/>
            <person name="Daum C."/>
            <person name="Ramamoorthy G.K."/>
            <person name="Gryganskyi A."/>
            <person name="Culley D."/>
            <person name="Magnuson J.K."/>
            <person name="James T.Y."/>
            <person name="O'Malley M.A."/>
            <person name="Stajich J.E."/>
            <person name="Spatafora J.W."/>
            <person name="Visel A."/>
            <person name="Grigoriev I.V."/>
        </authorList>
    </citation>
    <scope>NUCLEOTIDE SEQUENCE [LARGE SCALE GENOMIC DNA]</scope>
    <source>
        <strain evidence="10 11">NRRL 1336</strain>
    </source>
</reference>
<keyword evidence="6" id="KW-0539">Nucleus</keyword>
<evidence type="ECO:0000256" key="1">
    <source>
        <dbReference type="ARBA" id="ARBA00004123"/>
    </source>
</evidence>
<dbReference type="GO" id="GO:0000978">
    <property type="term" value="F:RNA polymerase II cis-regulatory region sequence-specific DNA binding"/>
    <property type="evidence" value="ECO:0007669"/>
    <property type="project" value="InterPro"/>
</dbReference>
<dbReference type="Proteomes" id="UP000193560">
    <property type="component" value="Unassembled WGS sequence"/>
</dbReference>
<evidence type="ECO:0000313" key="11">
    <source>
        <dbReference type="Proteomes" id="UP000193560"/>
    </source>
</evidence>
<dbReference type="Pfam" id="PF09270">
    <property type="entry name" value="BTD"/>
    <property type="match status" value="1"/>
</dbReference>
<keyword evidence="11" id="KW-1185">Reference proteome</keyword>
<feature type="region of interest" description="Disordered" evidence="7">
    <location>
        <begin position="111"/>
        <end position="130"/>
    </location>
</feature>
<dbReference type="SUPFAM" id="SSF49417">
    <property type="entry name" value="p53-like transcription factors"/>
    <property type="match status" value="1"/>
</dbReference>